<gene>
    <name evidence="1" type="ORF">GMARGA_LOCUS27518</name>
</gene>
<comment type="caution">
    <text evidence="1">The sequence shown here is derived from an EMBL/GenBank/DDBJ whole genome shotgun (WGS) entry which is preliminary data.</text>
</comment>
<keyword evidence="2" id="KW-1185">Reference proteome</keyword>
<sequence length="150" mass="17427">MDRFLDVDNNNEATGPEDEPVIEVYATKRRKRNNSEATEVKTSESNKKDLINEAYFYMKLWEANDELKICKICLKKEKEFFNLGPLTIGQEVDIKNLLEEYNNIIKKETGQLGKTAIIQYKIIIVGGLSIKQRFYPTSKPKHEFISAEIY</sequence>
<name>A0ABN7W7C3_GIGMA</name>
<reference evidence="1 2" key="1">
    <citation type="submission" date="2021-06" db="EMBL/GenBank/DDBJ databases">
        <authorList>
            <person name="Kallberg Y."/>
            <person name="Tangrot J."/>
            <person name="Rosling A."/>
        </authorList>
    </citation>
    <scope>NUCLEOTIDE SEQUENCE [LARGE SCALE GENOMIC DNA]</scope>
    <source>
        <strain evidence="1 2">120-4 pot B 10/14</strain>
    </source>
</reference>
<evidence type="ECO:0000313" key="2">
    <source>
        <dbReference type="Proteomes" id="UP000789901"/>
    </source>
</evidence>
<proteinExistence type="predicted"/>
<accession>A0ABN7W7C3</accession>
<protein>
    <submittedName>
        <fullName evidence="1">24716_t:CDS:1</fullName>
    </submittedName>
</protein>
<dbReference type="Proteomes" id="UP000789901">
    <property type="component" value="Unassembled WGS sequence"/>
</dbReference>
<dbReference type="EMBL" id="CAJVQB010033761">
    <property type="protein sequence ID" value="CAG8820238.1"/>
    <property type="molecule type" value="Genomic_DNA"/>
</dbReference>
<evidence type="ECO:0000313" key="1">
    <source>
        <dbReference type="EMBL" id="CAG8820238.1"/>
    </source>
</evidence>
<organism evidence="1 2">
    <name type="scientific">Gigaspora margarita</name>
    <dbReference type="NCBI Taxonomy" id="4874"/>
    <lineage>
        <taxon>Eukaryota</taxon>
        <taxon>Fungi</taxon>
        <taxon>Fungi incertae sedis</taxon>
        <taxon>Mucoromycota</taxon>
        <taxon>Glomeromycotina</taxon>
        <taxon>Glomeromycetes</taxon>
        <taxon>Diversisporales</taxon>
        <taxon>Gigasporaceae</taxon>
        <taxon>Gigaspora</taxon>
    </lineage>
</organism>